<dbReference type="RefSeq" id="XP_070889410.1">
    <property type="nucleotide sequence ID" value="XM_071026696.1"/>
</dbReference>
<protein>
    <recommendedName>
        <fullName evidence="4">Arrestin-like N-terminal domain-containing protein</fullName>
    </recommendedName>
</protein>
<keyword evidence="3" id="KW-1185">Reference proteome</keyword>
<accession>A0ABR4M131</accession>
<dbReference type="EMBL" id="JBFXLQ010000006">
    <property type="protein sequence ID" value="KAL2870431.1"/>
    <property type="molecule type" value="Genomic_DNA"/>
</dbReference>
<organism evidence="2 3">
    <name type="scientific">Aspergillus lucknowensis</name>
    <dbReference type="NCBI Taxonomy" id="176173"/>
    <lineage>
        <taxon>Eukaryota</taxon>
        <taxon>Fungi</taxon>
        <taxon>Dikarya</taxon>
        <taxon>Ascomycota</taxon>
        <taxon>Pezizomycotina</taxon>
        <taxon>Eurotiomycetes</taxon>
        <taxon>Eurotiomycetidae</taxon>
        <taxon>Eurotiales</taxon>
        <taxon>Aspergillaceae</taxon>
        <taxon>Aspergillus</taxon>
        <taxon>Aspergillus subgen. Nidulantes</taxon>
    </lineage>
</organism>
<evidence type="ECO:0000313" key="3">
    <source>
        <dbReference type="Proteomes" id="UP001610432"/>
    </source>
</evidence>
<evidence type="ECO:0000313" key="2">
    <source>
        <dbReference type="EMBL" id="KAL2870431.1"/>
    </source>
</evidence>
<feature type="region of interest" description="Disordered" evidence="1">
    <location>
        <begin position="369"/>
        <end position="391"/>
    </location>
</feature>
<sequence>MLVINLRDPNTAHAPGDEVAGQVIYQPTTLQTSLSVRMIVELAGRTKVKIRGHNGDRKSTYRGRADLLRLIVSDTCGTQTVWPFTFLFPATTAPIDPQLADTRSLTHYMKTIPTTHPLPPTFSETLGFSLTPTHVCSVEYIIRASVWTTLASKPKKLGEQTVPITFRPRFDPRLPGMIIEPSRDISLMQENVRIKSLLLLPENKDRSLTFREKTQSLFHQSQLPYFDFQVYLTQPTKIHLGQQIPCTIRIVPSPATSTAPEIPSFTLTHFNFFGKGKTEVWASAWVVDRTSSNIDIIPRTNQENLGDFLPQKEYLKTVMVPSIFDQIPSFSTYNIKRKYVLTAGVIVECVGKRITVLNKAEVTILPAHHDDGQIKSDGDPKLGTKHNKGVP</sequence>
<feature type="compositionally biased region" description="Basic and acidic residues" evidence="1">
    <location>
        <begin position="369"/>
        <end position="382"/>
    </location>
</feature>
<dbReference type="GeneID" id="98141768"/>
<name>A0ABR4M131_9EURO</name>
<evidence type="ECO:0000256" key="1">
    <source>
        <dbReference type="SAM" id="MobiDB-lite"/>
    </source>
</evidence>
<reference evidence="2 3" key="1">
    <citation type="submission" date="2024-07" db="EMBL/GenBank/DDBJ databases">
        <title>Section-level genome sequencing and comparative genomics of Aspergillus sections Usti and Cavernicolus.</title>
        <authorList>
            <consortium name="Lawrence Berkeley National Laboratory"/>
            <person name="Nybo J.L."/>
            <person name="Vesth T.C."/>
            <person name="Theobald S."/>
            <person name="Frisvad J.C."/>
            <person name="Larsen T.O."/>
            <person name="Kjaerboelling I."/>
            <person name="Rothschild-Mancinelli K."/>
            <person name="Lyhne E.K."/>
            <person name="Kogle M.E."/>
            <person name="Barry K."/>
            <person name="Clum A."/>
            <person name="Na H."/>
            <person name="Ledsgaard L."/>
            <person name="Lin J."/>
            <person name="Lipzen A."/>
            <person name="Kuo A."/>
            <person name="Riley R."/>
            <person name="Mondo S."/>
            <person name="Labutti K."/>
            <person name="Haridas S."/>
            <person name="Pangalinan J."/>
            <person name="Salamov A.A."/>
            <person name="Simmons B.A."/>
            <person name="Magnuson J.K."/>
            <person name="Chen J."/>
            <person name="Drula E."/>
            <person name="Henrissat B."/>
            <person name="Wiebenga A."/>
            <person name="Lubbers R.J."/>
            <person name="Gomes A.C."/>
            <person name="Macurrencykelacurrency M.R."/>
            <person name="Stajich J."/>
            <person name="Grigoriev I.V."/>
            <person name="Mortensen U.H."/>
            <person name="De Vries R.P."/>
            <person name="Baker S.E."/>
            <person name="Andersen M.R."/>
        </authorList>
    </citation>
    <scope>NUCLEOTIDE SEQUENCE [LARGE SCALE GENOMIC DNA]</scope>
    <source>
        <strain evidence="2 3">CBS 449.75</strain>
    </source>
</reference>
<comment type="caution">
    <text evidence="2">The sequence shown here is derived from an EMBL/GenBank/DDBJ whole genome shotgun (WGS) entry which is preliminary data.</text>
</comment>
<evidence type="ECO:0008006" key="4">
    <source>
        <dbReference type="Google" id="ProtNLM"/>
    </source>
</evidence>
<proteinExistence type="predicted"/>
<gene>
    <name evidence="2" type="ORF">BJX67DRAFT_283298</name>
</gene>
<dbReference type="Proteomes" id="UP001610432">
    <property type="component" value="Unassembled WGS sequence"/>
</dbReference>